<organism evidence="1 2">
    <name type="scientific">Smittium culicis</name>
    <dbReference type="NCBI Taxonomy" id="133412"/>
    <lineage>
        <taxon>Eukaryota</taxon>
        <taxon>Fungi</taxon>
        <taxon>Fungi incertae sedis</taxon>
        <taxon>Zoopagomycota</taxon>
        <taxon>Kickxellomycotina</taxon>
        <taxon>Harpellomycetes</taxon>
        <taxon>Harpellales</taxon>
        <taxon>Legeriomycetaceae</taxon>
        <taxon>Smittium</taxon>
    </lineage>
</organism>
<name>A0A1R1YPC7_9FUNG</name>
<reference evidence="2" key="1">
    <citation type="submission" date="2017-01" db="EMBL/GenBank/DDBJ databases">
        <authorList>
            <person name="Wang Y."/>
            <person name="White M."/>
            <person name="Kvist S."/>
            <person name="Moncalvo J.-M."/>
        </authorList>
    </citation>
    <scope>NUCLEOTIDE SEQUENCE [LARGE SCALE GENOMIC DNA]</scope>
    <source>
        <strain evidence="2">ID-206-W2</strain>
    </source>
</reference>
<evidence type="ECO:0000313" key="1">
    <source>
        <dbReference type="EMBL" id="OMJ28767.1"/>
    </source>
</evidence>
<proteinExistence type="predicted"/>
<comment type="caution">
    <text evidence="1">The sequence shown here is derived from an EMBL/GenBank/DDBJ whole genome shotgun (WGS) entry which is preliminary data.</text>
</comment>
<keyword evidence="2" id="KW-1185">Reference proteome</keyword>
<dbReference type="Proteomes" id="UP000187429">
    <property type="component" value="Unassembled WGS sequence"/>
</dbReference>
<gene>
    <name evidence="1" type="ORF">AYI69_g1740</name>
</gene>
<evidence type="ECO:0000313" key="2">
    <source>
        <dbReference type="Proteomes" id="UP000187429"/>
    </source>
</evidence>
<sequence length="121" mass="14086">MSTTDSINVVESLNFLDNITSKIFSDPLISGLYMQKFICDTKRLSIEAKNSNGQIREEWPECVKKFHDHLKLLQIDHLTRLIQVEPDYYSWDLPVRASVSFPAYFYLDLSFFNEIAPSSLF</sequence>
<protein>
    <submittedName>
        <fullName evidence="1">Uncharacterized protein</fullName>
    </submittedName>
</protein>
<accession>A0A1R1YPC7</accession>
<dbReference type="OrthoDB" id="1058301at2759"/>
<dbReference type="EMBL" id="LSSM01000487">
    <property type="protein sequence ID" value="OMJ28767.1"/>
    <property type="molecule type" value="Genomic_DNA"/>
</dbReference>
<dbReference type="AlphaFoldDB" id="A0A1R1YPC7"/>